<reference evidence="2 3" key="1">
    <citation type="journal article" date="2019" name="Int. J. Syst. Evol. Microbiol.">
        <title>The Global Catalogue of Microorganisms (GCM) 10K type strain sequencing project: providing services to taxonomists for standard genome sequencing and annotation.</title>
        <authorList>
            <consortium name="The Broad Institute Genomics Platform"/>
            <consortium name="The Broad Institute Genome Sequencing Center for Infectious Disease"/>
            <person name="Wu L."/>
            <person name="Ma J."/>
        </authorList>
    </citation>
    <scope>NUCLEOTIDE SEQUENCE [LARGE SCALE GENOMIC DNA]</scope>
    <source>
        <strain evidence="2 3">JCM 14307</strain>
    </source>
</reference>
<evidence type="ECO:0000313" key="3">
    <source>
        <dbReference type="Proteomes" id="UP001500280"/>
    </source>
</evidence>
<gene>
    <name evidence="2" type="ORF">GCM10009745_23310</name>
</gene>
<feature type="signal peptide" evidence="1">
    <location>
        <begin position="1"/>
        <end position="39"/>
    </location>
</feature>
<proteinExistence type="predicted"/>
<keyword evidence="3" id="KW-1185">Reference proteome</keyword>
<dbReference type="EMBL" id="BAAANF010000008">
    <property type="protein sequence ID" value="GAA1678925.1"/>
    <property type="molecule type" value="Genomic_DNA"/>
</dbReference>
<feature type="chain" id="PRO_5045390258" evidence="1">
    <location>
        <begin position="40"/>
        <end position="56"/>
    </location>
</feature>
<keyword evidence="1" id="KW-0732">Signal</keyword>
<organism evidence="2 3">
    <name type="scientific">Kribbella yunnanensis</name>
    <dbReference type="NCBI Taxonomy" id="190194"/>
    <lineage>
        <taxon>Bacteria</taxon>
        <taxon>Bacillati</taxon>
        <taxon>Actinomycetota</taxon>
        <taxon>Actinomycetes</taxon>
        <taxon>Propionibacteriales</taxon>
        <taxon>Kribbellaceae</taxon>
        <taxon>Kribbella</taxon>
    </lineage>
</organism>
<protein>
    <submittedName>
        <fullName evidence="2">Uncharacterized protein</fullName>
    </submittedName>
</protein>
<evidence type="ECO:0000256" key="1">
    <source>
        <dbReference type="SAM" id="SignalP"/>
    </source>
</evidence>
<evidence type="ECO:0000313" key="2">
    <source>
        <dbReference type="EMBL" id="GAA1678925.1"/>
    </source>
</evidence>
<dbReference type="Proteomes" id="UP001500280">
    <property type="component" value="Unassembled WGS sequence"/>
</dbReference>
<sequence>MAERADRRTLRGMRMTRVIAALLTAPLVGLVLSAPTAQADPNPDVSVVKAELNRSS</sequence>
<accession>A0ABN2GYF0</accession>
<comment type="caution">
    <text evidence="2">The sequence shown here is derived from an EMBL/GenBank/DDBJ whole genome shotgun (WGS) entry which is preliminary data.</text>
</comment>
<name>A0ABN2GYF0_9ACTN</name>